<proteinExistence type="predicted"/>
<dbReference type="EMBL" id="JAHLFE010000042">
    <property type="protein sequence ID" value="MBU3843681.1"/>
    <property type="molecule type" value="Genomic_DNA"/>
</dbReference>
<evidence type="ECO:0000256" key="1">
    <source>
        <dbReference type="SAM" id="MobiDB-lite"/>
    </source>
</evidence>
<reference evidence="2" key="1">
    <citation type="journal article" date="2021" name="PeerJ">
        <title>Extensive microbial diversity within the chicken gut microbiome revealed by metagenomics and culture.</title>
        <authorList>
            <person name="Gilroy R."/>
            <person name="Ravi A."/>
            <person name="Getino M."/>
            <person name="Pursley I."/>
            <person name="Horton D.L."/>
            <person name="Alikhan N.F."/>
            <person name="Baker D."/>
            <person name="Gharbi K."/>
            <person name="Hall N."/>
            <person name="Watson M."/>
            <person name="Adriaenssens E.M."/>
            <person name="Foster-Nyarko E."/>
            <person name="Jarju S."/>
            <person name="Secka A."/>
            <person name="Antonio M."/>
            <person name="Oren A."/>
            <person name="Chaudhuri R.R."/>
            <person name="La Ragione R."/>
            <person name="Hildebrand F."/>
            <person name="Pallen M.J."/>
        </authorList>
    </citation>
    <scope>NUCLEOTIDE SEQUENCE</scope>
    <source>
        <strain evidence="2">378</strain>
    </source>
</reference>
<sequence>MYKGSSAAVRNDSSAAERNDSSAVVHNDSSAAVHDDSSALEAAIYAENQSMYTDNLQ</sequence>
<reference evidence="2" key="2">
    <citation type="submission" date="2021-04" db="EMBL/GenBank/DDBJ databases">
        <authorList>
            <person name="Gilroy R."/>
        </authorList>
    </citation>
    <scope>NUCLEOTIDE SEQUENCE</scope>
    <source>
        <strain evidence="2">378</strain>
    </source>
</reference>
<dbReference type="Proteomes" id="UP000733611">
    <property type="component" value="Unassembled WGS sequence"/>
</dbReference>
<evidence type="ECO:0000313" key="3">
    <source>
        <dbReference type="Proteomes" id="UP000733611"/>
    </source>
</evidence>
<dbReference type="AlphaFoldDB" id="A0A948TEU5"/>
<organism evidence="2 3">
    <name type="scientific">Candidatus Anaerobiospirillum pullicola</name>
    <dbReference type="NCBI Taxonomy" id="2838451"/>
    <lineage>
        <taxon>Bacteria</taxon>
        <taxon>Pseudomonadati</taxon>
        <taxon>Pseudomonadota</taxon>
        <taxon>Gammaproteobacteria</taxon>
        <taxon>Aeromonadales</taxon>
        <taxon>Succinivibrionaceae</taxon>
        <taxon>Anaerobiospirillum</taxon>
    </lineage>
</organism>
<accession>A0A948TEU5</accession>
<name>A0A948TEU5_9GAMM</name>
<evidence type="ECO:0000313" key="2">
    <source>
        <dbReference type="EMBL" id="MBU3843681.1"/>
    </source>
</evidence>
<gene>
    <name evidence="2" type="ORF">H9847_02245</name>
</gene>
<comment type="caution">
    <text evidence="2">The sequence shown here is derived from an EMBL/GenBank/DDBJ whole genome shotgun (WGS) entry which is preliminary data.</text>
</comment>
<protein>
    <submittedName>
        <fullName evidence="2">Uncharacterized protein</fullName>
    </submittedName>
</protein>
<feature type="region of interest" description="Disordered" evidence="1">
    <location>
        <begin position="1"/>
        <end position="36"/>
    </location>
</feature>